<evidence type="ECO:0000259" key="2">
    <source>
        <dbReference type="Pfam" id="PF14534"/>
    </source>
</evidence>
<feature type="chain" id="PRO_5046981954" evidence="1">
    <location>
        <begin position="26"/>
        <end position="161"/>
    </location>
</feature>
<dbReference type="InterPro" id="IPR027843">
    <property type="entry name" value="DUF4440"/>
</dbReference>
<gene>
    <name evidence="3" type="ORF">Q9K02_11195</name>
</gene>
<dbReference type="RefSeq" id="WP_305932962.1">
    <property type="nucleotide sequence ID" value="NZ_JAVAIM010000001.1"/>
</dbReference>
<dbReference type="Proteomes" id="UP001240639">
    <property type="component" value="Unassembled WGS sequence"/>
</dbReference>
<dbReference type="EMBL" id="JAVAIM010000001">
    <property type="protein sequence ID" value="MDP4575705.1"/>
    <property type="molecule type" value="Genomic_DNA"/>
</dbReference>
<dbReference type="Gene3D" id="3.10.450.50">
    <property type="match status" value="1"/>
</dbReference>
<dbReference type="InterPro" id="IPR032710">
    <property type="entry name" value="NTF2-like_dom_sf"/>
</dbReference>
<accession>A0ABT9HRS2</accession>
<evidence type="ECO:0000313" key="3">
    <source>
        <dbReference type="EMBL" id="MDP4575705.1"/>
    </source>
</evidence>
<organism evidence="3 4">
    <name type="scientific">Qipengyuania profundimaris</name>
    <dbReference type="NCBI Taxonomy" id="3067652"/>
    <lineage>
        <taxon>Bacteria</taxon>
        <taxon>Pseudomonadati</taxon>
        <taxon>Pseudomonadota</taxon>
        <taxon>Alphaproteobacteria</taxon>
        <taxon>Sphingomonadales</taxon>
        <taxon>Erythrobacteraceae</taxon>
        <taxon>Qipengyuania</taxon>
    </lineage>
</organism>
<evidence type="ECO:0000313" key="4">
    <source>
        <dbReference type="Proteomes" id="UP001240639"/>
    </source>
</evidence>
<feature type="signal peptide" evidence="1">
    <location>
        <begin position="1"/>
        <end position="25"/>
    </location>
</feature>
<name>A0ABT9HRS2_9SPHN</name>
<keyword evidence="1" id="KW-0732">Signal</keyword>
<dbReference type="Pfam" id="PF14534">
    <property type="entry name" value="DUF4440"/>
    <property type="match status" value="1"/>
</dbReference>
<evidence type="ECO:0000256" key="1">
    <source>
        <dbReference type="SAM" id="SignalP"/>
    </source>
</evidence>
<protein>
    <submittedName>
        <fullName evidence="3">DUF4440 domain-containing protein</fullName>
    </submittedName>
</protein>
<dbReference type="SUPFAM" id="SSF54427">
    <property type="entry name" value="NTF2-like"/>
    <property type="match status" value="1"/>
</dbReference>
<comment type="caution">
    <text evidence="3">The sequence shown here is derived from an EMBL/GenBank/DDBJ whole genome shotgun (WGS) entry which is preliminary data.</text>
</comment>
<keyword evidence="4" id="KW-1185">Reference proteome</keyword>
<feature type="domain" description="DUF4440" evidence="2">
    <location>
        <begin position="42"/>
        <end position="155"/>
    </location>
</feature>
<sequence length="161" mass="17864">MIKMNTGSSVMLLSGASFLLLPACAATSYPSNSEFASLEREVRAFEAEVFASYNGGNAVLAADYYAVDAYVFIPGQPPTLGRDAIAANISRYMEDRNFRLDYVNEFTKVSASSDLAYTRGRLSVTYTDRQESSVRTIDSNYLLVMQRQPGFGWRVVEDISF</sequence>
<reference evidence="3 4" key="1">
    <citation type="submission" date="2023-08" db="EMBL/GenBank/DDBJ databases">
        <title>genomic of G39.</title>
        <authorList>
            <person name="Wang Y."/>
        </authorList>
    </citation>
    <scope>NUCLEOTIDE SEQUENCE [LARGE SCALE GENOMIC DNA]</scope>
    <source>
        <strain evidence="3 4">G39</strain>
    </source>
</reference>
<proteinExistence type="predicted"/>